<comment type="caution">
    <text evidence="2">The sequence shown here is derived from an EMBL/GenBank/DDBJ whole genome shotgun (WGS) entry which is preliminary data.</text>
</comment>
<accession>A0ABN7WJU7</accession>
<evidence type="ECO:0000313" key="2">
    <source>
        <dbReference type="EMBL" id="CAG8832559.1"/>
    </source>
</evidence>
<keyword evidence="3" id="KW-1185">Reference proteome</keyword>
<evidence type="ECO:0000313" key="3">
    <source>
        <dbReference type="Proteomes" id="UP000789901"/>
    </source>
</evidence>
<sequence>DITNTVKEKKRKINNNEASSSKRAKSSQQTILYSMNSMSELKRHVTIIKALVEFIRFVSHPIIQNNICNIIYSNLELCGSTRSQNFCGIVISGGSGIGETHIGFKTKNFIFDDKRIRKSAWTLPDIRKYLELMPDESEDYDNVINLICKEKNLKNAESLVLILQINEFHSANYWMVTLLRIISSLLLKGTLIIAICTGTTPSQIAELGDDQSCKISASHENKFDDSSKIYHSIVNSIRGIPSIIEIATKEILNMKKAKLNAFENFDMAKDFYMMQLKQKDEKLNSFTTIQDFETMDYLKLFDIFDESLLRPFELLTEETFQQFVLHMHHITYSLAFRTGSTITIRDIYGGCVRGSNRVLDCNIDVQQQIEYYAHASLIPKTENGFSKPGLLDRTNLPIIVSNKNGFKETDVT</sequence>
<protein>
    <submittedName>
        <fullName evidence="2">16729_t:CDS:1</fullName>
    </submittedName>
</protein>
<reference evidence="2 3" key="1">
    <citation type="submission" date="2021-06" db="EMBL/GenBank/DDBJ databases">
        <authorList>
            <person name="Kallberg Y."/>
            <person name="Tangrot J."/>
            <person name="Rosling A."/>
        </authorList>
    </citation>
    <scope>NUCLEOTIDE SEQUENCE [LARGE SCALE GENOMIC DNA]</scope>
    <source>
        <strain evidence="2 3">120-4 pot B 10/14</strain>
    </source>
</reference>
<dbReference type="EMBL" id="CAJVQB010045602">
    <property type="protein sequence ID" value="CAG8832559.1"/>
    <property type="molecule type" value="Genomic_DNA"/>
</dbReference>
<feature type="non-terminal residue" evidence="2">
    <location>
        <position position="412"/>
    </location>
</feature>
<evidence type="ECO:0000256" key="1">
    <source>
        <dbReference type="SAM" id="MobiDB-lite"/>
    </source>
</evidence>
<name>A0ABN7WJU7_GIGMA</name>
<proteinExistence type="predicted"/>
<dbReference type="Proteomes" id="UP000789901">
    <property type="component" value="Unassembled WGS sequence"/>
</dbReference>
<feature type="non-terminal residue" evidence="2">
    <location>
        <position position="1"/>
    </location>
</feature>
<feature type="region of interest" description="Disordered" evidence="1">
    <location>
        <begin position="1"/>
        <end position="24"/>
    </location>
</feature>
<organism evidence="2 3">
    <name type="scientific">Gigaspora margarita</name>
    <dbReference type="NCBI Taxonomy" id="4874"/>
    <lineage>
        <taxon>Eukaryota</taxon>
        <taxon>Fungi</taxon>
        <taxon>Fungi incertae sedis</taxon>
        <taxon>Mucoromycota</taxon>
        <taxon>Glomeromycotina</taxon>
        <taxon>Glomeromycetes</taxon>
        <taxon>Diversisporales</taxon>
        <taxon>Gigasporaceae</taxon>
        <taxon>Gigaspora</taxon>
    </lineage>
</organism>
<gene>
    <name evidence="2" type="ORF">GMARGA_LOCUS31115</name>
</gene>